<sequence>MNRIAVPTFPRGRAQGVDRPARPQNPPSLQDVANANIFLEDIKHNAARGGADRALEEDIAKVTAYRHSVLNAYGGPDQNNAMPAWAHELERRLNQRFTRLEVMSTRLEAMSTKMYNMFSLRGRQVPYMMVPNRDGIDPTGREINPLPPLRTVQDLRNLTAAQLNNYLDFYQLPYVRRTTREVKLGLLRNHIGCVAEV</sequence>
<name>A0A2H3EVH2_ARMGA</name>
<accession>A0A2H3EVH2</accession>
<reference evidence="5" key="1">
    <citation type="journal article" date="2017" name="Nat. Ecol. Evol.">
        <title>Genome expansion and lineage-specific genetic innovations in the forest pathogenic fungi Armillaria.</title>
        <authorList>
            <person name="Sipos G."/>
            <person name="Prasanna A.N."/>
            <person name="Walter M.C."/>
            <person name="O'Connor E."/>
            <person name="Balint B."/>
            <person name="Krizsan K."/>
            <person name="Kiss B."/>
            <person name="Hess J."/>
            <person name="Varga T."/>
            <person name="Slot J."/>
            <person name="Riley R."/>
            <person name="Boka B."/>
            <person name="Rigling D."/>
            <person name="Barry K."/>
            <person name="Lee J."/>
            <person name="Mihaltcheva S."/>
            <person name="LaButti K."/>
            <person name="Lipzen A."/>
            <person name="Waldron R."/>
            <person name="Moloney N.M."/>
            <person name="Sperisen C."/>
            <person name="Kredics L."/>
            <person name="Vagvoelgyi C."/>
            <person name="Patrignani A."/>
            <person name="Fitzpatrick D."/>
            <person name="Nagy I."/>
            <person name="Doyle S."/>
            <person name="Anderson J.B."/>
            <person name="Grigoriev I.V."/>
            <person name="Gueldener U."/>
            <person name="Muensterkoetter M."/>
            <person name="Nagy L.G."/>
        </authorList>
    </citation>
    <scope>NUCLEOTIDE SEQUENCE [LARGE SCALE GENOMIC DNA]</scope>
    <source>
        <strain evidence="5">Ar21-2</strain>
    </source>
</reference>
<dbReference type="AlphaFoldDB" id="A0A2H3EVH2"/>
<dbReference type="STRING" id="47427.A0A2H3EVH2"/>
<dbReference type="OMA" id="ICHLMKA"/>
<feature type="domain" description="Mug135-like C-terminal" evidence="3">
    <location>
        <begin position="114"/>
        <end position="193"/>
    </location>
</feature>
<dbReference type="Proteomes" id="UP000217790">
    <property type="component" value="Unassembled WGS sequence"/>
</dbReference>
<keyword evidence="5" id="KW-1185">Reference proteome</keyword>
<organism evidence="4 5">
    <name type="scientific">Armillaria gallica</name>
    <name type="common">Bulbous honey fungus</name>
    <name type="synonym">Armillaria bulbosa</name>
    <dbReference type="NCBI Taxonomy" id="47427"/>
    <lineage>
        <taxon>Eukaryota</taxon>
        <taxon>Fungi</taxon>
        <taxon>Dikarya</taxon>
        <taxon>Basidiomycota</taxon>
        <taxon>Agaricomycotina</taxon>
        <taxon>Agaricomycetes</taxon>
        <taxon>Agaricomycetidae</taxon>
        <taxon>Agaricales</taxon>
        <taxon>Marasmiineae</taxon>
        <taxon>Physalacriaceae</taxon>
        <taxon>Armillaria</taxon>
    </lineage>
</organism>
<dbReference type="Pfam" id="PF08593">
    <property type="entry name" value="Mug135_C"/>
    <property type="match status" value="1"/>
</dbReference>
<proteinExistence type="inferred from homology"/>
<feature type="region of interest" description="Disordered" evidence="2">
    <location>
        <begin position="1"/>
        <end position="28"/>
    </location>
</feature>
<dbReference type="InterPro" id="IPR013902">
    <property type="entry name" value="Mug135-like_C"/>
</dbReference>
<dbReference type="EMBL" id="KZ293645">
    <property type="protein sequence ID" value="PBL02617.1"/>
    <property type="molecule type" value="Genomic_DNA"/>
</dbReference>
<gene>
    <name evidence="4" type="ORF">ARMGADRAFT_1005953</name>
</gene>
<protein>
    <recommendedName>
        <fullName evidence="3">Mug135-like C-terminal domain-containing protein</fullName>
    </recommendedName>
</protein>
<evidence type="ECO:0000256" key="1">
    <source>
        <dbReference type="ARBA" id="ARBA00005788"/>
    </source>
</evidence>
<dbReference type="InParanoid" id="A0A2H3EVH2"/>
<dbReference type="OrthoDB" id="3230244at2759"/>
<evidence type="ECO:0000313" key="4">
    <source>
        <dbReference type="EMBL" id="PBL02617.1"/>
    </source>
</evidence>
<evidence type="ECO:0000259" key="3">
    <source>
        <dbReference type="Pfam" id="PF08593"/>
    </source>
</evidence>
<comment type="similarity">
    <text evidence="1">Belongs to the UPF0612 family.</text>
</comment>
<evidence type="ECO:0000313" key="5">
    <source>
        <dbReference type="Proteomes" id="UP000217790"/>
    </source>
</evidence>
<evidence type="ECO:0000256" key="2">
    <source>
        <dbReference type="SAM" id="MobiDB-lite"/>
    </source>
</evidence>